<keyword evidence="2" id="KW-1185">Reference proteome</keyword>
<organism evidence="1 2">
    <name type="scientific">Mycolicibacterium parafortuitum</name>
    <name type="common">Mycobacterium parafortuitum</name>
    <dbReference type="NCBI Taxonomy" id="39692"/>
    <lineage>
        <taxon>Bacteria</taxon>
        <taxon>Bacillati</taxon>
        <taxon>Actinomycetota</taxon>
        <taxon>Actinomycetes</taxon>
        <taxon>Mycobacteriales</taxon>
        <taxon>Mycobacteriaceae</taxon>
        <taxon>Mycolicibacterium</taxon>
    </lineage>
</organism>
<accession>A0ACC6MHX2</accession>
<comment type="caution">
    <text evidence="1">The sequence shown here is derived from an EMBL/GenBank/DDBJ whole genome shotgun (WGS) entry which is preliminary data.</text>
</comment>
<evidence type="ECO:0000313" key="2">
    <source>
        <dbReference type="Proteomes" id="UP001289645"/>
    </source>
</evidence>
<dbReference type="Proteomes" id="UP001289645">
    <property type="component" value="Unassembled WGS sequence"/>
</dbReference>
<reference evidence="1 2" key="1">
    <citation type="journal article" date="2021" name="Chemosphere">
        <title>Bioballs carrying a syntrophic Rhodococcus and Mycolicibacterium consortium for simultaneous sorption and biodegradation of fuel oil in contaminated freshwater.</title>
        <authorList>
            <person name="Naloka K."/>
            <person name="Polrit D."/>
            <person name="Muangchinda C."/>
            <person name="Thoetkiattikul H."/>
            <person name="Pinyakong O."/>
        </authorList>
    </citation>
    <scope>NUCLEOTIDE SEQUENCE [LARGE SCALE GENOMIC DNA]</scope>
    <source>
        <strain evidence="1 2">J101</strain>
    </source>
</reference>
<evidence type="ECO:0000313" key="1">
    <source>
        <dbReference type="EMBL" id="MDZ5086546.1"/>
    </source>
</evidence>
<proteinExistence type="predicted"/>
<name>A0ACC6MHX2_MYCPF</name>
<protein>
    <submittedName>
        <fullName evidence="1">Uncharacterized protein</fullName>
    </submittedName>
</protein>
<gene>
    <name evidence="1" type="ORF">OHX15_14250</name>
</gene>
<sequence length="158" mass="17617">MTTNRSQKQLIRSIADETGRSYVEISRLASTFDKILDEYPRLTSFGMGTYWRPDDTAEQRADEFDKERTHLRSSLPIVITVALWLTANIGMIKTPTRGSYGLKHLAESSIGHYVTNGQLIAAALIAGYPMREAGGPNPLFGMRKRDLDRAEAAGKAKR</sequence>
<dbReference type="EMBL" id="JAOXLN010000013">
    <property type="protein sequence ID" value="MDZ5086546.1"/>
    <property type="molecule type" value="Genomic_DNA"/>
</dbReference>